<dbReference type="InterPro" id="IPR003856">
    <property type="entry name" value="LPS_length_determ_N"/>
</dbReference>
<protein>
    <submittedName>
        <fullName evidence="19">Tyrosine protein kinase</fullName>
    </submittedName>
</protein>
<evidence type="ECO:0000259" key="17">
    <source>
        <dbReference type="Pfam" id="PF13614"/>
    </source>
</evidence>
<dbReference type="CDD" id="cd05387">
    <property type="entry name" value="BY-kinase"/>
    <property type="match status" value="1"/>
</dbReference>
<evidence type="ECO:0000313" key="19">
    <source>
        <dbReference type="EMBL" id="AOA56986.1"/>
    </source>
</evidence>
<dbReference type="InterPro" id="IPR050445">
    <property type="entry name" value="Bact_polysacc_biosynth/exp"/>
</dbReference>
<dbReference type="PANTHER" id="PTHR32309:SF32">
    <property type="entry name" value="TYROSINE-PROTEIN KINASE ETK-RELATED"/>
    <property type="match status" value="1"/>
</dbReference>
<dbReference type="AlphaFoldDB" id="A0A1B2LVN1"/>
<feature type="transmembrane region" description="Helical" evidence="15">
    <location>
        <begin position="21"/>
        <end position="43"/>
    </location>
</feature>
<accession>A0A1B2LVN1</accession>
<evidence type="ECO:0000256" key="3">
    <source>
        <dbReference type="ARBA" id="ARBA00022475"/>
    </source>
</evidence>
<keyword evidence="3" id="KW-1003">Cell membrane</keyword>
<organism evidence="19 20">
    <name type="scientific">Acinetobacter larvae</name>
    <dbReference type="NCBI Taxonomy" id="1789224"/>
    <lineage>
        <taxon>Bacteria</taxon>
        <taxon>Pseudomonadati</taxon>
        <taxon>Pseudomonadota</taxon>
        <taxon>Gammaproteobacteria</taxon>
        <taxon>Moraxellales</taxon>
        <taxon>Moraxellaceae</taxon>
        <taxon>Acinetobacter</taxon>
    </lineage>
</organism>
<gene>
    <name evidence="19" type="ORF">BFG52_00510</name>
</gene>
<dbReference type="Pfam" id="PF23607">
    <property type="entry name" value="WZC_N"/>
    <property type="match status" value="1"/>
</dbReference>
<evidence type="ECO:0000256" key="6">
    <source>
        <dbReference type="ARBA" id="ARBA00022692"/>
    </source>
</evidence>
<dbReference type="InterPro" id="IPR032807">
    <property type="entry name" value="GNVR"/>
</dbReference>
<evidence type="ECO:0000256" key="9">
    <source>
        <dbReference type="ARBA" id="ARBA00022840"/>
    </source>
</evidence>
<keyword evidence="4" id="KW-0997">Cell inner membrane</keyword>
<evidence type="ECO:0000256" key="1">
    <source>
        <dbReference type="ARBA" id="ARBA00004429"/>
    </source>
</evidence>
<evidence type="ECO:0000259" key="18">
    <source>
        <dbReference type="Pfam" id="PF13807"/>
    </source>
</evidence>
<keyword evidence="14" id="KW-0175">Coiled coil</keyword>
<dbReference type="Pfam" id="PF13807">
    <property type="entry name" value="GNVR"/>
    <property type="match status" value="1"/>
</dbReference>
<dbReference type="EMBL" id="CP016895">
    <property type="protein sequence ID" value="AOA56986.1"/>
    <property type="molecule type" value="Genomic_DNA"/>
</dbReference>
<dbReference type="InterPro" id="IPR025669">
    <property type="entry name" value="AAA_dom"/>
</dbReference>
<keyword evidence="12" id="KW-0829">Tyrosine-protein kinase</keyword>
<keyword evidence="9" id="KW-0067">ATP-binding</keyword>
<feature type="domain" description="AAA" evidence="17">
    <location>
        <begin position="538"/>
        <end position="695"/>
    </location>
</feature>
<feature type="transmembrane region" description="Helical" evidence="15">
    <location>
        <begin position="438"/>
        <end position="460"/>
    </location>
</feature>
<evidence type="ECO:0000256" key="10">
    <source>
        <dbReference type="ARBA" id="ARBA00022989"/>
    </source>
</evidence>
<evidence type="ECO:0000256" key="7">
    <source>
        <dbReference type="ARBA" id="ARBA00022741"/>
    </source>
</evidence>
<dbReference type="GO" id="GO:0004713">
    <property type="term" value="F:protein tyrosine kinase activity"/>
    <property type="evidence" value="ECO:0007669"/>
    <property type="project" value="UniProtKB-KW"/>
</dbReference>
<keyword evidence="20" id="KW-1185">Reference proteome</keyword>
<evidence type="ECO:0000313" key="20">
    <source>
        <dbReference type="Proteomes" id="UP000093391"/>
    </source>
</evidence>
<evidence type="ECO:0000259" key="16">
    <source>
        <dbReference type="Pfam" id="PF02706"/>
    </source>
</evidence>
<comment type="catalytic activity">
    <reaction evidence="13">
        <text>L-tyrosyl-[protein] + ATP = O-phospho-L-tyrosyl-[protein] + ADP + H(+)</text>
        <dbReference type="Rhea" id="RHEA:10596"/>
        <dbReference type="Rhea" id="RHEA-COMP:10136"/>
        <dbReference type="Rhea" id="RHEA-COMP:20101"/>
        <dbReference type="ChEBI" id="CHEBI:15378"/>
        <dbReference type="ChEBI" id="CHEBI:30616"/>
        <dbReference type="ChEBI" id="CHEBI:46858"/>
        <dbReference type="ChEBI" id="CHEBI:61978"/>
        <dbReference type="ChEBI" id="CHEBI:456216"/>
    </reaction>
</comment>
<keyword evidence="8 19" id="KW-0418">Kinase</keyword>
<dbReference type="OrthoDB" id="9775724at2"/>
<dbReference type="Gene3D" id="3.40.50.300">
    <property type="entry name" value="P-loop containing nucleotide triphosphate hydrolases"/>
    <property type="match status" value="1"/>
</dbReference>
<evidence type="ECO:0000256" key="8">
    <source>
        <dbReference type="ARBA" id="ARBA00022777"/>
    </source>
</evidence>
<evidence type="ECO:0000256" key="15">
    <source>
        <dbReference type="SAM" id="Phobius"/>
    </source>
</evidence>
<reference evidence="19 20" key="1">
    <citation type="submission" date="2016-08" db="EMBL/GenBank/DDBJ databases">
        <authorList>
            <person name="Seilhamer J.J."/>
        </authorList>
    </citation>
    <scope>NUCLEOTIDE SEQUENCE [LARGE SCALE GENOMIC DNA]</scope>
    <source>
        <strain evidence="19 20">BRTC-1</strain>
    </source>
</reference>
<dbReference type="PANTHER" id="PTHR32309">
    <property type="entry name" value="TYROSINE-PROTEIN KINASE"/>
    <property type="match status" value="1"/>
</dbReference>
<keyword evidence="11 15" id="KW-0472">Membrane</keyword>
<comment type="subcellular location">
    <subcellularLocation>
        <location evidence="1">Cell inner membrane</location>
        <topology evidence="1">Multi-pass membrane protein</topology>
    </subcellularLocation>
</comment>
<keyword evidence="10 15" id="KW-1133">Transmembrane helix</keyword>
<keyword evidence="5" id="KW-0808">Transferase</keyword>
<evidence type="ECO:0000256" key="13">
    <source>
        <dbReference type="ARBA" id="ARBA00053015"/>
    </source>
</evidence>
<sequence>MNPNTQKNDDSLDLKELFFSLLAQWKLIILCISISLITALLYLRITPNIYSTDALVQVEDGKSAAASALLGQLGQLSSSVAQKSPAEAEIEILNSRLVLGQVIQNLNLDLRIDDDQNSPLQRLTQKRPYQVHYDPHAVSVQQQLAQFKIRKFDIPEAFLNQTLTLSFDQPQKFTLRYNDQVLLRAPLNQANTLHHAQGTWQIHIDSQNAQPKQNFKITKLAIPTAMNEFYQHYQVLEKAKLTGVIGLSYTGTDQQHITQVLNNVLQVYHQQNIERKTLEAKQTLNFLDKQLPELKQQLADSEIKFNKFREKHHTVDVTQESELLLKQNIELEKVKIELKQKYAEMASRYTNDHPLITEVNAQLNAINSKINELDVILKGLPELQRQYLQLYRDVMVNTELYTNLLNSYHQLKVAEAGEIGSVRIIDTAIKPVAPIKPLHSLVILFAICAGAFIGLILAALRNLFSVGLKDSHQIEQNLNLPVYATIPRSKIQENSRHLFKKRRPIPILAVKNSEDIAIESLRSIRTTIHFALNHARNNIIAISGPAPEVGKSFISANLATIFAQNNKKILLMDADLRRGYLHQYFNHQHSPGLSEFLSGQVDYAETIIQSHVKNLDFLPRGKSLHTPSELLTSTAFQTLLSTLSKQYDYIIMDTPPVLAVTDSLIISQYVGVNLVVVRYGKTQLRELALTQNRFEQVATKINGVIINDVQNIGAFGYSYNYIYSYQSHKEN</sequence>
<dbReference type="GO" id="GO:0042802">
    <property type="term" value="F:identical protein binding"/>
    <property type="evidence" value="ECO:0007669"/>
    <property type="project" value="UniProtKB-ARBA"/>
</dbReference>
<comment type="similarity">
    <text evidence="2">Belongs to the etk/wzc family.</text>
</comment>
<keyword evidence="7" id="KW-0547">Nucleotide-binding</keyword>
<feature type="domain" description="Polysaccharide chain length determinant N-terminal" evidence="16">
    <location>
        <begin position="10"/>
        <end position="106"/>
    </location>
</feature>
<evidence type="ECO:0000256" key="14">
    <source>
        <dbReference type="SAM" id="Coils"/>
    </source>
</evidence>
<dbReference type="NCBIfam" id="TIGR01007">
    <property type="entry name" value="eps_fam"/>
    <property type="match status" value="1"/>
</dbReference>
<dbReference type="SUPFAM" id="SSF52540">
    <property type="entry name" value="P-loop containing nucleoside triphosphate hydrolases"/>
    <property type="match status" value="1"/>
</dbReference>
<dbReference type="FunFam" id="3.40.50.300:FF:000527">
    <property type="entry name" value="Tyrosine-protein kinase etk"/>
    <property type="match status" value="1"/>
</dbReference>
<dbReference type="GO" id="GO:0005886">
    <property type="term" value="C:plasma membrane"/>
    <property type="evidence" value="ECO:0007669"/>
    <property type="project" value="UniProtKB-SubCell"/>
</dbReference>
<dbReference type="KEGG" id="ala:BFG52_00510"/>
<name>A0A1B2LVN1_9GAMM</name>
<evidence type="ECO:0000256" key="11">
    <source>
        <dbReference type="ARBA" id="ARBA00023136"/>
    </source>
</evidence>
<dbReference type="STRING" id="1789224.BFG52_00510"/>
<dbReference type="RefSeq" id="WP_067551186.1">
    <property type="nucleotide sequence ID" value="NZ_CP016895.1"/>
</dbReference>
<keyword evidence="6 15" id="KW-0812">Transmembrane</keyword>
<dbReference type="Pfam" id="PF13614">
    <property type="entry name" value="AAA_31"/>
    <property type="match status" value="1"/>
</dbReference>
<evidence type="ECO:0000256" key="5">
    <source>
        <dbReference type="ARBA" id="ARBA00022679"/>
    </source>
</evidence>
<dbReference type="Pfam" id="PF02706">
    <property type="entry name" value="Wzz"/>
    <property type="match status" value="1"/>
</dbReference>
<evidence type="ECO:0000256" key="12">
    <source>
        <dbReference type="ARBA" id="ARBA00023137"/>
    </source>
</evidence>
<dbReference type="InterPro" id="IPR005702">
    <property type="entry name" value="Wzc-like_C"/>
</dbReference>
<dbReference type="Proteomes" id="UP000093391">
    <property type="component" value="Chromosome"/>
</dbReference>
<feature type="domain" description="Tyrosine-protein kinase G-rich" evidence="18">
    <location>
        <begin position="383"/>
        <end position="462"/>
    </location>
</feature>
<evidence type="ECO:0000256" key="2">
    <source>
        <dbReference type="ARBA" id="ARBA00008883"/>
    </source>
</evidence>
<dbReference type="InterPro" id="IPR027417">
    <property type="entry name" value="P-loop_NTPase"/>
</dbReference>
<evidence type="ECO:0000256" key="4">
    <source>
        <dbReference type="ARBA" id="ARBA00022519"/>
    </source>
</evidence>
<proteinExistence type="inferred from homology"/>
<dbReference type="GO" id="GO:0005524">
    <property type="term" value="F:ATP binding"/>
    <property type="evidence" value="ECO:0007669"/>
    <property type="project" value="UniProtKB-KW"/>
</dbReference>
<feature type="coiled-coil region" evidence="14">
    <location>
        <begin position="284"/>
        <end position="311"/>
    </location>
</feature>